<comment type="caution">
    <text evidence="1">The sequence shown here is derived from an EMBL/GenBank/DDBJ whole genome shotgun (WGS) entry which is preliminary data.</text>
</comment>
<reference evidence="1" key="1">
    <citation type="journal article" date="2015" name="Nature">
        <title>Complex archaea that bridge the gap between prokaryotes and eukaryotes.</title>
        <authorList>
            <person name="Spang A."/>
            <person name="Saw J.H."/>
            <person name="Jorgensen S.L."/>
            <person name="Zaremba-Niedzwiedzka K."/>
            <person name="Martijn J."/>
            <person name="Lind A.E."/>
            <person name="van Eijk R."/>
            <person name="Schleper C."/>
            <person name="Guy L."/>
            <person name="Ettema T.J."/>
        </authorList>
    </citation>
    <scope>NUCLEOTIDE SEQUENCE</scope>
</reference>
<organism evidence="1">
    <name type="scientific">marine sediment metagenome</name>
    <dbReference type="NCBI Taxonomy" id="412755"/>
    <lineage>
        <taxon>unclassified sequences</taxon>
        <taxon>metagenomes</taxon>
        <taxon>ecological metagenomes</taxon>
    </lineage>
</organism>
<dbReference type="AlphaFoldDB" id="A0A0F9LIM3"/>
<evidence type="ECO:0000313" key="1">
    <source>
        <dbReference type="EMBL" id="KKM93273.1"/>
    </source>
</evidence>
<proteinExistence type="predicted"/>
<accession>A0A0F9LIM3</accession>
<gene>
    <name evidence="1" type="ORF">LCGC14_1210100</name>
</gene>
<protein>
    <submittedName>
        <fullName evidence="1">Uncharacterized protein</fullName>
    </submittedName>
</protein>
<dbReference type="EMBL" id="LAZR01006288">
    <property type="protein sequence ID" value="KKM93273.1"/>
    <property type="molecule type" value="Genomic_DNA"/>
</dbReference>
<sequence>MTTDKKTWIESLSVGDSVCDCRFKHLKISKIYEVWTPIAPSNILFKLTDWIPLAIFSFIWDARGWLYTKLGLVTLTDKDLILEDGAQCSAQHCCDPVDHAREHPNV</sequence>
<name>A0A0F9LIM3_9ZZZZ</name>